<dbReference type="Pfam" id="PF00722">
    <property type="entry name" value="Glyco_hydro_16"/>
    <property type="match status" value="1"/>
</dbReference>
<dbReference type="InterPro" id="IPR000757">
    <property type="entry name" value="Beta-glucanase-like"/>
</dbReference>
<dbReference type="Proteomes" id="UP000799779">
    <property type="component" value="Unassembled WGS sequence"/>
</dbReference>
<dbReference type="GO" id="GO:0005975">
    <property type="term" value="P:carbohydrate metabolic process"/>
    <property type="evidence" value="ECO:0007669"/>
    <property type="project" value="InterPro"/>
</dbReference>
<keyword evidence="8" id="KW-0472">Membrane</keyword>
<dbReference type="PROSITE" id="PS51762">
    <property type="entry name" value="GH16_2"/>
    <property type="match status" value="1"/>
</dbReference>
<dbReference type="GO" id="GO:0016020">
    <property type="term" value="C:membrane"/>
    <property type="evidence" value="ECO:0007669"/>
    <property type="project" value="UniProtKB-SubCell"/>
</dbReference>
<evidence type="ECO:0000256" key="10">
    <source>
        <dbReference type="ARBA" id="ARBA00023295"/>
    </source>
</evidence>
<keyword evidence="10" id="KW-0326">Glycosidase</keyword>
<evidence type="ECO:0000256" key="3">
    <source>
        <dbReference type="ARBA" id="ARBA00012729"/>
    </source>
</evidence>
<name>A0A6A5WSP1_9PLEO</name>
<keyword evidence="17" id="KW-1185">Reference proteome</keyword>
<dbReference type="AlphaFoldDB" id="A0A6A5WSP1"/>
<accession>A0A6A5WSP1</accession>
<keyword evidence="4" id="KW-0328">Glycosyltransferase</keyword>
<comment type="similarity">
    <text evidence="12">Belongs to the glycosyl hydrolase 16 family. CRH1 subfamily.</text>
</comment>
<keyword evidence="5" id="KW-0808">Transferase</keyword>
<evidence type="ECO:0000256" key="4">
    <source>
        <dbReference type="ARBA" id="ARBA00022676"/>
    </source>
</evidence>
<dbReference type="GO" id="GO:0009277">
    <property type="term" value="C:fungal-type cell wall"/>
    <property type="evidence" value="ECO:0007669"/>
    <property type="project" value="TreeGrafter"/>
</dbReference>
<feature type="region of interest" description="Disordered" evidence="13">
    <location>
        <begin position="366"/>
        <end position="398"/>
    </location>
</feature>
<feature type="signal peptide" evidence="14">
    <location>
        <begin position="1"/>
        <end position="18"/>
    </location>
</feature>
<evidence type="ECO:0000313" key="16">
    <source>
        <dbReference type="EMBL" id="KAF2003974.1"/>
    </source>
</evidence>
<dbReference type="EC" id="3.2.1.14" evidence="3"/>
<feature type="compositionally biased region" description="Polar residues" evidence="13">
    <location>
        <begin position="274"/>
        <end position="287"/>
    </location>
</feature>
<evidence type="ECO:0000256" key="13">
    <source>
        <dbReference type="SAM" id="MobiDB-lite"/>
    </source>
</evidence>
<dbReference type="EMBL" id="ML977569">
    <property type="protein sequence ID" value="KAF2003974.1"/>
    <property type="molecule type" value="Genomic_DNA"/>
</dbReference>
<evidence type="ECO:0000256" key="2">
    <source>
        <dbReference type="ARBA" id="ARBA00004370"/>
    </source>
</evidence>
<dbReference type="GO" id="GO:0016757">
    <property type="term" value="F:glycosyltransferase activity"/>
    <property type="evidence" value="ECO:0007669"/>
    <property type="project" value="UniProtKB-KW"/>
</dbReference>
<comment type="catalytic activity">
    <reaction evidence="1">
        <text>Random endo-hydrolysis of N-acetyl-beta-D-glucosaminide (1-&gt;4)-beta-linkages in chitin and chitodextrins.</text>
        <dbReference type="EC" id="3.2.1.14"/>
    </reaction>
</comment>
<dbReference type="PANTHER" id="PTHR10963">
    <property type="entry name" value="GLYCOSYL HYDROLASE-RELATED"/>
    <property type="match status" value="1"/>
</dbReference>
<reference evidence="16" key="1">
    <citation type="journal article" date="2020" name="Stud. Mycol.">
        <title>101 Dothideomycetes genomes: a test case for predicting lifestyles and emergence of pathogens.</title>
        <authorList>
            <person name="Haridas S."/>
            <person name="Albert R."/>
            <person name="Binder M."/>
            <person name="Bloem J."/>
            <person name="Labutti K."/>
            <person name="Salamov A."/>
            <person name="Andreopoulos B."/>
            <person name="Baker S."/>
            <person name="Barry K."/>
            <person name="Bills G."/>
            <person name="Bluhm B."/>
            <person name="Cannon C."/>
            <person name="Castanera R."/>
            <person name="Culley D."/>
            <person name="Daum C."/>
            <person name="Ezra D."/>
            <person name="Gonzalez J."/>
            <person name="Henrissat B."/>
            <person name="Kuo A."/>
            <person name="Liang C."/>
            <person name="Lipzen A."/>
            <person name="Lutzoni F."/>
            <person name="Magnuson J."/>
            <person name="Mondo S."/>
            <person name="Nolan M."/>
            <person name="Ohm R."/>
            <person name="Pangilinan J."/>
            <person name="Park H.-J."/>
            <person name="Ramirez L."/>
            <person name="Alfaro M."/>
            <person name="Sun H."/>
            <person name="Tritt A."/>
            <person name="Yoshinaga Y."/>
            <person name="Zwiers L.-H."/>
            <person name="Turgeon B."/>
            <person name="Goodwin S."/>
            <person name="Spatafora J."/>
            <person name="Crous P."/>
            <person name="Grigoriev I."/>
        </authorList>
    </citation>
    <scope>NUCLEOTIDE SEQUENCE</scope>
    <source>
        <strain evidence="16">CBS 123094</strain>
    </source>
</reference>
<evidence type="ECO:0000256" key="12">
    <source>
        <dbReference type="ARBA" id="ARBA00038074"/>
    </source>
</evidence>
<gene>
    <name evidence="16" type="ORF">P154DRAFT_63925</name>
</gene>
<dbReference type="InterPro" id="IPR050546">
    <property type="entry name" value="Glycosyl_Hydrlase_16"/>
</dbReference>
<dbReference type="Gene3D" id="2.60.120.200">
    <property type="match status" value="1"/>
</dbReference>
<evidence type="ECO:0000256" key="1">
    <source>
        <dbReference type="ARBA" id="ARBA00000822"/>
    </source>
</evidence>
<evidence type="ECO:0000256" key="8">
    <source>
        <dbReference type="ARBA" id="ARBA00023136"/>
    </source>
</evidence>
<sequence>MRFGSYLAASAVAALASAQTFTECDPTKKECPNNPAMSKNFETDFKAGKDAVKGWKQTAGSLNYGADGAEFTITKRGEAPTIQSETYLFFGYVEVKCKAAVGQGIVSSIVLQSEDLDEVDWEFIGNKQTRVEMNYFGKGNTSAYDRMMPADVTSPMTEIHSYALNWTSESLTWLIDDKPIRTLNYADAVGGKNYPQTPSTVRIGIWAGGDEDNTPGTIEWAGGKTDYSKAPFTMTVESVKVINYNPGTEYKWTDKTGDYGSIEVIGAGKEEGAPQNSAPIASASVSATGGGLGSEIDVPTQTGGQFNEQPSATNGEQTPVETTPCSEGEKSTEAPIPTPYPTGPTYENGTSHETPCSCGVATVTITGPPPSDETPIPSEETPVSSPVPVPSESAEVPPPVYDTSALPVESESSAAAVPPAVPTTAPVSPPYPITTGGIMTDTAPAPTGNYPTATGSVPSSTVTGLTDFTGAASLHKAAGAMAGVVAGAVMWAL</sequence>
<keyword evidence="7 16" id="KW-0378">Hydrolase</keyword>
<evidence type="ECO:0000256" key="7">
    <source>
        <dbReference type="ARBA" id="ARBA00022801"/>
    </source>
</evidence>
<organism evidence="16 17">
    <name type="scientific">Amniculicola lignicola CBS 123094</name>
    <dbReference type="NCBI Taxonomy" id="1392246"/>
    <lineage>
        <taxon>Eukaryota</taxon>
        <taxon>Fungi</taxon>
        <taxon>Dikarya</taxon>
        <taxon>Ascomycota</taxon>
        <taxon>Pezizomycotina</taxon>
        <taxon>Dothideomycetes</taxon>
        <taxon>Pleosporomycetidae</taxon>
        <taxon>Pleosporales</taxon>
        <taxon>Amniculicolaceae</taxon>
        <taxon>Amniculicola</taxon>
    </lineage>
</organism>
<evidence type="ECO:0000256" key="5">
    <source>
        <dbReference type="ARBA" id="ARBA00022679"/>
    </source>
</evidence>
<evidence type="ECO:0000256" key="6">
    <source>
        <dbReference type="ARBA" id="ARBA00022729"/>
    </source>
</evidence>
<dbReference type="OrthoDB" id="4781at2759"/>
<evidence type="ECO:0000256" key="9">
    <source>
        <dbReference type="ARBA" id="ARBA00023180"/>
    </source>
</evidence>
<evidence type="ECO:0000313" key="17">
    <source>
        <dbReference type="Proteomes" id="UP000799779"/>
    </source>
</evidence>
<keyword evidence="6 14" id="KW-0732">Signal</keyword>
<dbReference type="PANTHER" id="PTHR10963:SF27">
    <property type="entry name" value="GLYCOSIDASE-RELATED"/>
    <property type="match status" value="1"/>
</dbReference>
<dbReference type="InterPro" id="IPR013320">
    <property type="entry name" value="ConA-like_dom_sf"/>
</dbReference>
<feature type="compositionally biased region" description="Low complexity" evidence="13">
    <location>
        <begin position="373"/>
        <end position="395"/>
    </location>
</feature>
<feature type="chain" id="PRO_5025510740" description="chitinase" evidence="14">
    <location>
        <begin position="19"/>
        <end position="493"/>
    </location>
</feature>
<feature type="compositionally biased region" description="Polar residues" evidence="13">
    <location>
        <begin position="299"/>
        <end position="325"/>
    </location>
</feature>
<evidence type="ECO:0000259" key="15">
    <source>
        <dbReference type="PROSITE" id="PS51762"/>
    </source>
</evidence>
<feature type="region of interest" description="Disordered" evidence="13">
    <location>
        <begin position="270"/>
        <end position="340"/>
    </location>
</feature>
<dbReference type="GO" id="GO:0031505">
    <property type="term" value="P:fungal-type cell wall organization"/>
    <property type="evidence" value="ECO:0007669"/>
    <property type="project" value="TreeGrafter"/>
</dbReference>
<dbReference type="CDD" id="cd02183">
    <property type="entry name" value="GH16_fungal_CRH1_transglycosylase"/>
    <property type="match status" value="1"/>
</dbReference>
<keyword evidence="11" id="KW-0961">Cell wall biogenesis/degradation</keyword>
<feature type="domain" description="GH16" evidence="15">
    <location>
        <begin position="29"/>
        <end position="236"/>
    </location>
</feature>
<dbReference type="GO" id="GO:0008843">
    <property type="term" value="F:endochitinase activity"/>
    <property type="evidence" value="ECO:0007669"/>
    <property type="project" value="UniProtKB-EC"/>
</dbReference>
<proteinExistence type="inferred from homology"/>
<dbReference type="SUPFAM" id="SSF49899">
    <property type="entry name" value="Concanavalin A-like lectins/glucanases"/>
    <property type="match status" value="1"/>
</dbReference>
<evidence type="ECO:0000256" key="11">
    <source>
        <dbReference type="ARBA" id="ARBA00023316"/>
    </source>
</evidence>
<keyword evidence="9" id="KW-0325">Glycoprotein</keyword>
<evidence type="ECO:0000256" key="14">
    <source>
        <dbReference type="SAM" id="SignalP"/>
    </source>
</evidence>
<protein>
    <recommendedName>
        <fullName evidence="3">chitinase</fullName>
        <ecNumber evidence="3">3.2.1.14</ecNumber>
    </recommendedName>
</protein>
<comment type="subcellular location">
    <subcellularLocation>
        <location evidence="2">Membrane</location>
    </subcellularLocation>
</comment>